<dbReference type="GO" id="GO:0048468">
    <property type="term" value="P:cell development"/>
    <property type="evidence" value="ECO:0007669"/>
    <property type="project" value="UniProtKB-ARBA"/>
</dbReference>
<dbReference type="Gene3D" id="1.10.510.10">
    <property type="entry name" value="Transferase(Phosphotransferase) domain 1"/>
    <property type="match status" value="1"/>
</dbReference>
<dbReference type="GO" id="GO:0004714">
    <property type="term" value="F:transmembrane receptor protein tyrosine kinase activity"/>
    <property type="evidence" value="ECO:0007669"/>
    <property type="project" value="UniProtKB-EC"/>
</dbReference>
<keyword evidence="7" id="KW-0547">Nucleotide-binding</keyword>
<evidence type="ECO:0000256" key="10">
    <source>
        <dbReference type="ARBA" id="ARBA00022989"/>
    </source>
</evidence>
<dbReference type="GO" id="GO:0030182">
    <property type="term" value="P:neuron differentiation"/>
    <property type="evidence" value="ECO:0007669"/>
    <property type="project" value="UniProtKB-ARBA"/>
</dbReference>
<dbReference type="PRINTS" id="PR00109">
    <property type="entry name" value="TYRKINASE"/>
</dbReference>
<evidence type="ECO:0000256" key="2">
    <source>
        <dbReference type="ARBA" id="ARBA00004308"/>
    </source>
</evidence>
<dbReference type="InterPro" id="IPR003961">
    <property type="entry name" value="FN3_dom"/>
</dbReference>
<dbReference type="EMBL" id="UYJE01005603">
    <property type="protein sequence ID" value="VDI38543.1"/>
    <property type="molecule type" value="Genomic_DNA"/>
</dbReference>
<sequence length="877" mass="100453">MNQIYPNHKDDDGKHDAHLSNIKNHYRMEVKFSVTDFPDDSSLYPPIPTLHLSSIQGDTIMLTWDLPNDVHKVCHVIQIKSENTEWQILVSELDDNHYNATVPDICLYQFRIMAINQFGSNGYSSSVSVKDIPLEPIHNITFVGNYGLYYHEATGEFMGVIEWDDISGLDEKIVDQYNWNDMSYVQCPRVSQNMQPYFSKFSAKHGRKYIIMRVSRDAYGCIFTTQVKAKSVCNDTGGWTNFTIDLSDCNNIYNFPCSTTDPNFSPPGNVRDVKISVDRGQDPPLIRLSWLPPRDLGTAGKVDHYDIRWGRITHKNKSSEPDFFLQQPDFDSVPNITRLSATSKEFTVAVTYGDLISTLYEYGFQIISVAPNQMLTESEYGLFEIYRIQSSRNGHTIHGTILMDGDGVQVVQVNNSLDVELAWHLNRHVRSDQNLEDIFNEKYAIKLMEWKEKGHGDRNEKFFLTDAANAYTRMHMKHAGDYCVQIMGLQNETSPVNDKWKEIKFYCFSVKELDFYEDEHAFSTALQIILPVLLTITIPTVLITFRWIKSVHKLRKKLKMEYRLGDLSMDFHNDYANMDTHPLTSHYYKRESRSLNLQPTVVPDKWELPVKCLVVGRLLGSGAFGQVLKGRVSKNMILHRNLPIPRGSDISGTFISVAVKMLKDNADVLLKQDFLKEIALMKIIGKHANIVCMLGCCTLQDPVCLVVEHLPHGDLKTYLSKMRKTVEMREEEVYYVNGDVDLPNPADLLSFGRQIAVGMEFLSSKGFVHRDLAARNVLVGNDKIIKIGDFGLTRFVYNDKVYINRNGGKFPLKWMAMESIEFLRFSAQSDVWSFGIVLFEIVTLGGTPYSNIDPTDLLEFLKNGRRIERPEYCSEEL</sequence>
<evidence type="ECO:0000259" key="15">
    <source>
        <dbReference type="PROSITE" id="PS50011"/>
    </source>
</evidence>
<evidence type="ECO:0000256" key="4">
    <source>
        <dbReference type="ARBA" id="ARBA00022679"/>
    </source>
</evidence>
<evidence type="ECO:0000313" key="16">
    <source>
        <dbReference type="EMBL" id="VDI38543.1"/>
    </source>
</evidence>
<name>A0A8B6ERU2_MYTGA</name>
<dbReference type="GO" id="GO:0005886">
    <property type="term" value="C:plasma membrane"/>
    <property type="evidence" value="ECO:0007669"/>
    <property type="project" value="TreeGrafter"/>
</dbReference>
<reference evidence="16" key="1">
    <citation type="submission" date="2018-11" db="EMBL/GenBank/DDBJ databases">
        <authorList>
            <person name="Alioto T."/>
            <person name="Alioto T."/>
        </authorList>
    </citation>
    <scope>NUCLEOTIDE SEQUENCE</scope>
</reference>
<dbReference type="CDD" id="cd00192">
    <property type="entry name" value="PTKc"/>
    <property type="match status" value="1"/>
</dbReference>
<dbReference type="Gene3D" id="2.60.40.10">
    <property type="entry name" value="Immunoglobulins"/>
    <property type="match status" value="1"/>
</dbReference>
<keyword evidence="9" id="KW-0067">ATP-binding</keyword>
<dbReference type="Gene3D" id="3.30.200.20">
    <property type="entry name" value="Phosphorylase Kinase, domain 1"/>
    <property type="match status" value="1"/>
</dbReference>
<keyword evidence="13" id="KW-0675">Receptor</keyword>
<accession>A0A8B6ERU2</accession>
<keyword evidence="14" id="KW-0325">Glycoprotein</keyword>
<dbReference type="OrthoDB" id="5984265at2759"/>
<keyword evidence="5" id="KW-0812">Transmembrane</keyword>
<comment type="subcellular location">
    <subcellularLocation>
        <location evidence="2">Endomembrane system</location>
    </subcellularLocation>
    <subcellularLocation>
        <location evidence="1">Membrane</location>
        <topology evidence="1">Single-pass membrane protein</topology>
    </subcellularLocation>
</comment>
<dbReference type="PANTHER" id="PTHR24416:SF620">
    <property type="entry name" value="TYROSINE-PROTEIN KINASE RECEPTOR TORSO"/>
    <property type="match status" value="1"/>
</dbReference>
<keyword evidence="10" id="KW-1133">Transmembrane helix</keyword>
<dbReference type="GO" id="GO:0007169">
    <property type="term" value="P:cell surface receptor protein tyrosine kinase signaling pathway"/>
    <property type="evidence" value="ECO:0007669"/>
    <property type="project" value="TreeGrafter"/>
</dbReference>
<organism evidence="16 17">
    <name type="scientific">Mytilus galloprovincialis</name>
    <name type="common">Mediterranean mussel</name>
    <dbReference type="NCBI Taxonomy" id="29158"/>
    <lineage>
        <taxon>Eukaryota</taxon>
        <taxon>Metazoa</taxon>
        <taxon>Spiralia</taxon>
        <taxon>Lophotrochozoa</taxon>
        <taxon>Mollusca</taxon>
        <taxon>Bivalvia</taxon>
        <taxon>Autobranchia</taxon>
        <taxon>Pteriomorphia</taxon>
        <taxon>Mytilida</taxon>
        <taxon>Mytiloidea</taxon>
        <taxon>Mytilidae</taxon>
        <taxon>Mytilinae</taxon>
        <taxon>Mytilus</taxon>
    </lineage>
</organism>
<feature type="domain" description="Protein kinase" evidence="15">
    <location>
        <begin position="613"/>
        <end position="877"/>
    </location>
</feature>
<dbReference type="Pfam" id="PF07714">
    <property type="entry name" value="PK_Tyr_Ser-Thr"/>
    <property type="match status" value="1"/>
</dbReference>
<dbReference type="PROSITE" id="PS00109">
    <property type="entry name" value="PROTEIN_KINASE_TYR"/>
    <property type="match status" value="1"/>
</dbReference>
<keyword evidence="12" id="KW-0829">Tyrosine-protein kinase</keyword>
<dbReference type="GO" id="GO:0012505">
    <property type="term" value="C:endomembrane system"/>
    <property type="evidence" value="ECO:0007669"/>
    <property type="project" value="UniProtKB-SubCell"/>
</dbReference>
<evidence type="ECO:0000313" key="17">
    <source>
        <dbReference type="Proteomes" id="UP000596742"/>
    </source>
</evidence>
<comment type="caution">
    <text evidence="16">The sequence shown here is derived from an EMBL/GenBank/DDBJ whole genome shotgun (WGS) entry which is preliminary data.</text>
</comment>
<dbReference type="InterPro" id="IPR011009">
    <property type="entry name" value="Kinase-like_dom_sf"/>
</dbReference>
<dbReference type="SMART" id="SM00219">
    <property type="entry name" value="TyrKc"/>
    <property type="match status" value="1"/>
</dbReference>
<dbReference type="SUPFAM" id="SSF49265">
    <property type="entry name" value="Fibronectin type III"/>
    <property type="match status" value="1"/>
</dbReference>
<evidence type="ECO:0000256" key="11">
    <source>
        <dbReference type="ARBA" id="ARBA00023136"/>
    </source>
</evidence>
<evidence type="ECO:0000256" key="8">
    <source>
        <dbReference type="ARBA" id="ARBA00022777"/>
    </source>
</evidence>
<dbReference type="InterPro" id="IPR001245">
    <property type="entry name" value="Ser-Thr/Tyr_kinase_cat_dom"/>
</dbReference>
<dbReference type="InterPro" id="IPR000719">
    <property type="entry name" value="Prot_kinase_dom"/>
</dbReference>
<dbReference type="PROSITE" id="PS50011">
    <property type="entry name" value="PROTEIN_KINASE_DOM"/>
    <property type="match status" value="1"/>
</dbReference>
<dbReference type="GO" id="GO:0050793">
    <property type="term" value="P:regulation of developmental process"/>
    <property type="evidence" value="ECO:0007669"/>
    <property type="project" value="UniProtKB-ARBA"/>
</dbReference>
<proteinExistence type="predicted"/>
<evidence type="ECO:0000256" key="6">
    <source>
        <dbReference type="ARBA" id="ARBA00022737"/>
    </source>
</evidence>
<gene>
    <name evidence="16" type="ORF">MGAL_10B062687</name>
</gene>
<dbReference type="Proteomes" id="UP000596742">
    <property type="component" value="Unassembled WGS sequence"/>
</dbReference>
<dbReference type="CDD" id="cd00063">
    <property type="entry name" value="FN3"/>
    <property type="match status" value="1"/>
</dbReference>
<evidence type="ECO:0000256" key="5">
    <source>
        <dbReference type="ARBA" id="ARBA00022692"/>
    </source>
</evidence>
<dbReference type="FunFam" id="1.10.510.10:FF:001512">
    <property type="entry name" value="Receptor tyrosine-protein kinase erbB-2"/>
    <property type="match status" value="1"/>
</dbReference>
<keyword evidence="11" id="KW-0472">Membrane</keyword>
<protein>
    <recommendedName>
        <fullName evidence="3">receptor protein-tyrosine kinase</fullName>
        <ecNumber evidence="3">2.7.10.1</ecNumber>
    </recommendedName>
</protein>
<keyword evidence="17" id="KW-1185">Reference proteome</keyword>
<dbReference type="GO" id="GO:0005524">
    <property type="term" value="F:ATP binding"/>
    <property type="evidence" value="ECO:0007669"/>
    <property type="project" value="UniProtKB-KW"/>
</dbReference>
<evidence type="ECO:0000256" key="3">
    <source>
        <dbReference type="ARBA" id="ARBA00011902"/>
    </source>
</evidence>
<dbReference type="InterPro" id="IPR013783">
    <property type="entry name" value="Ig-like_fold"/>
</dbReference>
<evidence type="ECO:0000256" key="1">
    <source>
        <dbReference type="ARBA" id="ARBA00004167"/>
    </source>
</evidence>
<evidence type="ECO:0000256" key="12">
    <source>
        <dbReference type="ARBA" id="ARBA00023137"/>
    </source>
</evidence>
<dbReference type="InterPro" id="IPR020635">
    <property type="entry name" value="Tyr_kinase_cat_dom"/>
</dbReference>
<evidence type="ECO:0000256" key="14">
    <source>
        <dbReference type="ARBA" id="ARBA00023180"/>
    </source>
</evidence>
<dbReference type="GO" id="GO:0043235">
    <property type="term" value="C:receptor complex"/>
    <property type="evidence" value="ECO:0007669"/>
    <property type="project" value="TreeGrafter"/>
</dbReference>
<dbReference type="InterPro" id="IPR036116">
    <property type="entry name" value="FN3_sf"/>
</dbReference>
<dbReference type="EC" id="2.7.10.1" evidence="3"/>
<evidence type="ECO:0000256" key="9">
    <source>
        <dbReference type="ARBA" id="ARBA00022840"/>
    </source>
</evidence>
<evidence type="ECO:0000256" key="13">
    <source>
        <dbReference type="ARBA" id="ARBA00023170"/>
    </source>
</evidence>
<dbReference type="InterPro" id="IPR008266">
    <property type="entry name" value="Tyr_kinase_AS"/>
</dbReference>
<dbReference type="InterPro" id="IPR050122">
    <property type="entry name" value="RTK"/>
</dbReference>
<dbReference type="SUPFAM" id="SSF56112">
    <property type="entry name" value="Protein kinase-like (PK-like)"/>
    <property type="match status" value="1"/>
</dbReference>
<evidence type="ECO:0000256" key="7">
    <source>
        <dbReference type="ARBA" id="ARBA00022741"/>
    </source>
</evidence>
<keyword evidence="4" id="KW-0808">Transferase</keyword>
<keyword evidence="6" id="KW-0677">Repeat</keyword>
<dbReference type="PANTHER" id="PTHR24416">
    <property type="entry name" value="TYROSINE-PROTEIN KINASE RECEPTOR"/>
    <property type="match status" value="1"/>
</dbReference>
<keyword evidence="8" id="KW-0418">Kinase</keyword>
<dbReference type="AlphaFoldDB" id="A0A8B6ERU2"/>